<comment type="caution">
    <text evidence="1">The sequence shown here is derived from an EMBL/GenBank/DDBJ whole genome shotgun (WGS) entry which is preliminary data.</text>
</comment>
<protein>
    <submittedName>
        <fullName evidence="1">Uncharacterized protein</fullName>
    </submittedName>
</protein>
<name>A0A0A2C8I7_PROMR</name>
<sequence length="40" mass="4707">MINKRISNLISKFNVSTKVVEQFENDYPLDGMGDHHRFLL</sequence>
<dbReference type="Proteomes" id="UP000030392">
    <property type="component" value="Unassembled WGS sequence"/>
</dbReference>
<dbReference type="EMBL" id="JNAX01000009">
    <property type="protein sequence ID" value="KGG21200.1"/>
    <property type="molecule type" value="Genomic_DNA"/>
</dbReference>
<proteinExistence type="predicted"/>
<evidence type="ECO:0000313" key="1">
    <source>
        <dbReference type="EMBL" id="KGG21200.1"/>
    </source>
</evidence>
<gene>
    <name evidence="1" type="ORF">EV03_0673</name>
</gene>
<accession>A0A0A2C8I7</accession>
<organism evidence="1 2">
    <name type="scientific">Prochlorococcus marinus str. PAC1</name>
    <dbReference type="NCBI Taxonomy" id="59924"/>
    <lineage>
        <taxon>Bacteria</taxon>
        <taxon>Bacillati</taxon>
        <taxon>Cyanobacteriota</taxon>
        <taxon>Cyanophyceae</taxon>
        <taxon>Synechococcales</taxon>
        <taxon>Prochlorococcaceae</taxon>
        <taxon>Prochlorococcus</taxon>
    </lineage>
</organism>
<dbReference type="AlphaFoldDB" id="A0A0A2C8I7"/>
<evidence type="ECO:0000313" key="2">
    <source>
        <dbReference type="Proteomes" id="UP000030392"/>
    </source>
</evidence>
<reference evidence="2" key="1">
    <citation type="journal article" date="2014" name="Sci. Data">
        <title>Genomes of diverse isolates of the marine cyanobacterium Prochlorococcus.</title>
        <authorList>
            <person name="Biller S."/>
            <person name="Berube P."/>
            <person name="Thompson J."/>
            <person name="Kelly L."/>
            <person name="Roggensack S."/>
            <person name="Awad L."/>
            <person name="Roache-Johnson K."/>
            <person name="Ding H."/>
            <person name="Giovannoni S.J."/>
            <person name="Moore L.R."/>
            <person name="Chisholm S.W."/>
        </authorList>
    </citation>
    <scope>NUCLEOTIDE SEQUENCE [LARGE SCALE GENOMIC DNA]</scope>
    <source>
        <strain evidence="2">PAC1</strain>
    </source>
</reference>